<dbReference type="EMBL" id="JAWDIS010000001">
    <property type="protein sequence ID" value="MDU0366200.1"/>
    <property type="molecule type" value="Genomic_DNA"/>
</dbReference>
<dbReference type="Gene3D" id="3.20.20.80">
    <property type="entry name" value="Glycosidases"/>
    <property type="match status" value="1"/>
</dbReference>
<feature type="signal peptide" evidence="1">
    <location>
        <begin position="1"/>
        <end position="29"/>
    </location>
</feature>
<dbReference type="SUPFAM" id="SSF51445">
    <property type="entry name" value="(Trans)glycosidases"/>
    <property type="match status" value="1"/>
</dbReference>
<dbReference type="InterPro" id="IPR006311">
    <property type="entry name" value="TAT_signal"/>
</dbReference>
<protein>
    <submittedName>
        <fullName evidence="3">Chitobiase/beta-hexosaminidase C-terminal domain-containing protein</fullName>
    </submittedName>
</protein>
<sequence>MSRRRTALALTAATSVVASALLLPTAASAADEQRTVTVHLDQTVQEDYLGVGVNVIPWSLLEGTTKYGYDDADWEVDVERIQTLRPKVARVWFQIDWMELEKGQYDFESPEMQAFYRYLDAFKNAGTEIELNFGWKVGERVHDWFTIPGAPDPYISAPADLPAYGASASALLQNLFDRGYDNVDYLTFYNEPNGSWDFWAPGDEKAYYADMARAVSDRLTADGLRDDVQIWGPEEVNAVEWTQYMAENAGDVFDQYSFHLYGESYDAMGNAIAQRRAVIGEAPLNLSEMGWTNPGTSVWETGYANYIVRSANDGVHSNLIWQLNGVMTGDPAGDTNGSYNLWDSLILGLAPTAAFYEAGPLMRYVPAHSTVLGTEVSDDDVRATAFRAPDGELTVLVETQEGASKDVRVQFEGGDATDDFTRIPYTDAIAQPEDNALLPASTGTLTPTGNAFTDDTVGAEHSYAIYTTAPASTQVAMTPVRSEVAGGGQVQLDASVIDGTGTPTWSVVGDDNGSVDANGVFTAPAVDTERSVAVRATLPDGEYGVALVEVTPASTAGVTDAPVFSLPGGMYPSIEAVTITSGTPDAQIYYTTDGSEPTASSPAYTGQIFLEPLKTTYLRAVAIAPGDSASGVTSRLYKVLDVQNAPDGYAFCQYADGGTCVFDGEANVAFGSAGQFVFGTFTDGVECTVASFGSDPNPGGDNRCFINPDVSEEPPLVSILNAGFERPATGGTANGPMVNGWTFSARAGIQHNNSVFVPASPAPQGERTAYLKSDSGLASRIDQTVVFPAGTYAITFAAANRVGFGGQQEFDVQVDGQTLGHYVPVGGDYRYYETEPFTVTQGEHTISFVATTTEGDNTGFVDDIRVVAADDTPSDTTAPTVTVKQGAEFTQGTAEAYDKVSFKLYDAGKIDRATINGVVKDLVDNEWSDVNFVAPGVFGAVSGDNTMVVQDAAGNTTTVEFRLR</sequence>
<feature type="domain" description="GH29D-like beta-sandwich" evidence="2">
    <location>
        <begin position="567"/>
        <end position="633"/>
    </location>
</feature>
<feature type="chain" id="PRO_5046707812" evidence="1">
    <location>
        <begin position="30"/>
        <end position="964"/>
    </location>
</feature>
<dbReference type="Gene3D" id="2.60.120.260">
    <property type="entry name" value="Galactose-binding domain-like"/>
    <property type="match status" value="1"/>
</dbReference>
<name>A0ABU3T4D9_9MICO</name>
<reference evidence="3 4" key="1">
    <citation type="submission" date="2023-09" db="EMBL/GenBank/DDBJ databases">
        <title>Microbacterium fusihabitans sp. nov., Microbacterium phycihabitans sp. nov., and Microbacterium cervinum sp. nov., isolated from dried seaweeds of beach.</title>
        <authorList>
            <person name="Lee S.D."/>
        </authorList>
    </citation>
    <scope>NUCLEOTIDE SEQUENCE [LARGE SCALE GENOMIC DNA]</scope>
    <source>
        <strain evidence="3 4">KSW4-17</strain>
    </source>
</reference>
<gene>
    <name evidence="3" type="ORF">RWH45_03165</name>
</gene>
<dbReference type="RefSeq" id="WP_315993466.1">
    <property type="nucleotide sequence ID" value="NZ_JAWDIS010000001.1"/>
</dbReference>
<accession>A0ABU3T4D9</accession>
<evidence type="ECO:0000256" key="1">
    <source>
        <dbReference type="SAM" id="SignalP"/>
    </source>
</evidence>
<dbReference type="Pfam" id="PF13290">
    <property type="entry name" value="CHB_HEX_C_1"/>
    <property type="match status" value="1"/>
</dbReference>
<keyword evidence="4" id="KW-1185">Reference proteome</keyword>
<dbReference type="PROSITE" id="PS51318">
    <property type="entry name" value="TAT"/>
    <property type="match status" value="1"/>
</dbReference>
<keyword evidence="1" id="KW-0732">Signal</keyword>
<dbReference type="InterPro" id="IPR017853">
    <property type="entry name" value="GH"/>
</dbReference>
<dbReference type="Proteomes" id="UP001263371">
    <property type="component" value="Unassembled WGS sequence"/>
</dbReference>
<comment type="caution">
    <text evidence="3">The sequence shown here is derived from an EMBL/GenBank/DDBJ whole genome shotgun (WGS) entry which is preliminary data.</text>
</comment>
<organism evidence="3 4">
    <name type="scientific">Microbacterium galbum</name>
    <dbReference type="NCBI Taxonomy" id="3075994"/>
    <lineage>
        <taxon>Bacteria</taxon>
        <taxon>Bacillati</taxon>
        <taxon>Actinomycetota</taxon>
        <taxon>Actinomycetes</taxon>
        <taxon>Micrococcales</taxon>
        <taxon>Microbacteriaceae</taxon>
        <taxon>Microbacterium</taxon>
    </lineage>
</organism>
<evidence type="ECO:0000313" key="4">
    <source>
        <dbReference type="Proteomes" id="UP001263371"/>
    </source>
</evidence>
<evidence type="ECO:0000313" key="3">
    <source>
        <dbReference type="EMBL" id="MDU0366200.1"/>
    </source>
</evidence>
<dbReference type="InterPro" id="IPR059177">
    <property type="entry name" value="GH29D-like_dom"/>
</dbReference>
<evidence type="ECO:0000259" key="2">
    <source>
        <dbReference type="Pfam" id="PF13290"/>
    </source>
</evidence>
<proteinExistence type="predicted"/>